<organism evidence="2 3">
    <name type="scientific">Macrophomina phaseolina (strain MS6)</name>
    <name type="common">Charcoal rot fungus</name>
    <dbReference type="NCBI Taxonomy" id="1126212"/>
    <lineage>
        <taxon>Eukaryota</taxon>
        <taxon>Fungi</taxon>
        <taxon>Dikarya</taxon>
        <taxon>Ascomycota</taxon>
        <taxon>Pezizomycotina</taxon>
        <taxon>Dothideomycetes</taxon>
        <taxon>Dothideomycetes incertae sedis</taxon>
        <taxon>Botryosphaeriales</taxon>
        <taxon>Botryosphaeriaceae</taxon>
        <taxon>Macrophomina</taxon>
    </lineage>
</organism>
<feature type="signal peptide" evidence="1">
    <location>
        <begin position="1"/>
        <end position="18"/>
    </location>
</feature>
<dbReference type="VEuPathDB" id="FungiDB:MPH_02221"/>
<dbReference type="HOGENOM" id="CLU_2197454_0_0_1"/>
<proteinExistence type="predicted"/>
<feature type="chain" id="PRO_5003864651" description="Secreted protein" evidence="1">
    <location>
        <begin position="19"/>
        <end position="108"/>
    </location>
</feature>
<name>K2S0L6_MACPH</name>
<evidence type="ECO:0000313" key="2">
    <source>
        <dbReference type="EMBL" id="EKG20498.1"/>
    </source>
</evidence>
<dbReference type="InParanoid" id="K2S0L6"/>
<dbReference type="Proteomes" id="UP000007129">
    <property type="component" value="Unassembled WGS sequence"/>
</dbReference>
<reference evidence="2 3" key="1">
    <citation type="journal article" date="2012" name="BMC Genomics">
        <title>Tools to kill: Genome of one of the most destructive plant pathogenic fungi Macrophomina phaseolina.</title>
        <authorList>
            <person name="Islam M.S."/>
            <person name="Haque M.S."/>
            <person name="Islam M.M."/>
            <person name="Emdad E.M."/>
            <person name="Halim A."/>
            <person name="Hossen Q.M.M."/>
            <person name="Hossain M.Z."/>
            <person name="Ahmed B."/>
            <person name="Rahim S."/>
            <person name="Rahman M.S."/>
            <person name="Alam M.M."/>
            <person name="Hou S."/>
            <person name="Wan X."/>
            <person name="Saito J.A."/>
            <person name="Alam M."/>
        </authorList>
    </citation>
    <scope>NUCLEOTIDE SEQUENCE [LARGE SCALE GENOMIC DNA]</scope>
    <source>
        <strain evidence="2 3">MS6</strain>
    </source>
</reference>
<dbReference type="EMBL" id="AHHD01000085">
    <property type="protein sequence ID" value="EKG20498.1"/>
    <property type="molecule type" value="Genomic_DNA"/>
</dbReference>
<evidence type="ECO:0008006" key="4">
    <source>
        <dbReference type="Google" id="ProtNLM"/>
    </source>
</evidence>
<sequence>MRWCLCGLLLCFSTLFDDDDDDDGRDRAFCDTKFFINERRAVEILLAVIRVEEILCVDLSQESKGPEESVVHISKRGVLILSDNVLFPFFSPLSPCCCRSFFLAAALR</sequence>
<keyword evidence="1" id="KW-0732">Signal</keyword>
<comment type="caution">
    <text evidence="2">The sequence shown here is derived from an EMBL/GenBank/DDBJ whole genome shotgun (WGS) entry which is preliminary data.</text>
</comment>
<protein>
    <recommendedName>
        <fullName evidence="4">Secreted protein</fullName>
    </recommendedName>
</protein>
<evidence type="ECO:0000256" key="1">
    <source>
        <dbReference type="SAM" id="SignalP"/>
    </source>
</evidence>
<evidence type="ECO:0000313" key="3">
    <source>
        <dbReference type="Proteomes" id="UP000007129"/>
    </source>
</evidence>
<dbReference type="AlphaFoldDB" id="K2S0L6"/>
<gene>
    <name evidence="2" type="ORF">MPH_02221</name>
</gene>
<accession>K2S0L6</accession>